<dbReference type="EMBL" id="LS483468">
    <property type="protein sequence ID" value="SQI31098.1"/>
    <property type="molecule type" value="Genomic_DNA"/>
</dbReference>
<evidence type="ECO:0000313" key="4">
    <source>
        <dbReference type="EMBL" id="SQI31098.1"/>
    </source>
</evidence>
<evidence type="ECO:0000259" key="3">
    <source>
        <dbReference type="PROSITE" id="PS51708"/>
    </source>
</evidence>
<evidence type="ECO:0000259" key="2">
    <source>
        <dbReference type="PROSITE" id="PS51707"/>
    </source>
</evidence>
<dbReference type="STRING" id="1219011.GCA_001895045_02961"/>
<evidence type="ECO:0000313" key="5">
    <source>
        <dbReference type="Proteomes" id="UP000249091"/>
    </source>
</evidence>
<dbReference type="SMART" id="SM01118">
    <property type="entry name" value="CYTH"/>
    <property type="match status" value="1"/>
</dbReference>
<dbReference type="PROSITE" id="PS51707">
    <property type="entry name" value="CYTH"/>
    <property type="match status" value="1"/>
</dbReference>
<sequence>MPQRSAVSSATETERKYTAADSGSLPDLAGLPRVAGIDVDTVELSAQYYDTADLRLLQSKITLRRREGGDDAGWHVKLPGGVDTRTELHFPLDGAGASSDEPPAELMNLLLGVRRGMPVSLAALLTTSRHRHRLQGSDGTLLAEVVEDDVVAVRGSDGAEVNWREIEVEIAPSAGSHDMATLFEAIEQRLAAGGISRSFSPSKVHRVLGDLLPAAPELAEGARYLRDYLVHELHTLDLSDIAVRRNEPDAVHSMRKASRRIRSAVQTYAADFGLDEALVDELRWFGRRLSPSRDLEVQWERLAERVSEIPVDPYREATKTRIDEYFSAKSETARIEALAALDSQRYLSLLHSLDTLVDELGKTLPARRRKSELNPEKLAQSVAAVAKNVDKRVARVLKADDPHERDERMHRARKGAKRMRYAIEVIAPLHPKRTTRILARFDDFQDMLGEFQDSVVSREHLLDILSEQGHAAESSFGLGILYRLEGEIGRQQAAHLEPAWKKALRSAEKLWA</sequence>
<dbReference type="SUPFAM" id="SSF55154">
    <property type="entry name" value="CYTH-like phosphatases"/>
    <property type="match status" value="1"/>
</dbReference>
<dbReference type="InterPro" id="IPR038186">
    <property type="entry name" value="CHAD_dom_sf"/>
</dbReference>
<dbReference type="CDD" id="cd07374">
    <property type="entry name" value="CYTH-like_Pase"/>
    <property type="match status" value="1"/>
</dbReference>
<dbReference type="Gene3D" id="2.40.320.10">
    <property type="entry name" value="Hypothetical Protein Pfu-838710-001"/>
    <property type="match status" value="1"/>
</dbReference>
<dbReference type="SMART" id="SM00880">
    <property type="entry name" value="CHAD"/>
    <property type="match status" value="1"/>
</dbReference>
<name>A0A2X4U773_9NOCA</name>
<dbReference type="Pfam" id="PF01928">
    <property type="entry name" value="CYTH"/>
    <property type="match status" value="1"/>
</dbReference>
<keyword evidence="5" id="KW-1185">Reference proteome</keyword>
<dbReference type="InterPro" id="IPR033469">
    <property type="entry name" value="CYTH-like_dom_sf"/>
</dbReference>
<protein>
    <submittedName>
        <fullName evidence="4">Chad domain adenylate cyclase</fullName>
    </submittedName>
</protein>
<feature type="compositionally biased region" description="Polar residues" evidence="1">
    <location>
        <begin position="1"/>
        <end position="11"/>
    </location>
</feature>
<dbReference type="AlphaFoldDB" id="A0A2X4U773"/>
<organism evidence="4 5">
    <name type="scientific">Rhodococcus coprophilus</name>
    <dbReference type="NCBI Taxonomy" id="38310"/>
    <lineage>
        <taxon>Bacteria</taxon>
        <taxon>Bacillati</taxon>
        <taxon>Actinomycetota</taxon>
        <taxon>Actinomycetes</taxon>
        <taxon>Mycobacteriales</taxon>
        <taxon>Nocardiaceae</taxon>
        <taxon>Rhodococcus</taxon>
    </lineage>
</organism>
<feature type="region of interest" description="Disordered" evidence="1">
    <location>
        <begin position="1"/>
        <end position="23"/>
    </location>
</feature>
<dbReference type="Pfam" id="PF05235">
    <property type="entry name" value="CHAD"/>
    <property type="match status" value="1"/>
</dbReference>
<dbReference type="PROSITE" id="PS51708">
    <property type="entry name" value="CHAD"/>
    <property type="match status" value="1"/>
</dbReference>
<gene>
    <name evidence="4" type="ORF">NCTC10994_01868</name>
</gene>
<dbReference type="InterPro" id="IPR007899">
    <property type="entry name" value="CHAD_dom"/>
</dbReference>
<proteinExistence type="predicted"/>
<dbReference type="PANTHER" id="PTHR39339:SF1">
    <property type="entry name" value="CHAD DOMAIN-CONTAINING PROTEIN"/>
    <property type="match status" value="1"/>
</dbReference>
<feature type="domain" description="CHAD" evidence="3">
    <location>
        <begin position="210"/>
        <end position="505"/>
    </location>
</feature>
<accession>A0A2X4U773</accession>
<reference evidence="4 5" key="1">
    <citation type="submission" date="2018-06" db="EMBL/GenBank/DDBJ databases">
        <authorList>
            <consortium name="Pathogen Informatics"/>
            <person name="Doyle S."/>
        </authorList>
    </citation>
    <scope>NUCLEOTIDE SEQUENCE [LARGE SCALE GENOMIC DNA]</scope>
    <source>
        <strain evidence="4 5">NCTC10994</strain>
    </source>
</reference>
<evidence type="ECO:0000256" key="1">
    <source>
        <dbReference type="SAM" id="MobiDB-lite"/>
    </source>
</evidence>
<dbReference type="Gene3D" id="1.40.20.10">
    <property type="entry name" value="CHAD domain"/>
    <property type="match status" value="1"/>
</dbReference>
<dbReference type="Proteomes" id="UP000249091">
    <property type="component" value="Chromosome 1"/>
</dbReference>
<dbReference type="InterPro" id="IPR023577">
    <property type="entry name" value="CYTH_domain"/>
</dbReference>
<dbReference type="KEGG" id="rcr:NCTC10994_01868"/>
<dbReference type="RefSeq" id="WP_072701824.1">
    <property type="nucleotide sequence ID" value="NZ_JAFBBL010000001.1"/>
</dbReference>
<feature type="domain" description="CYTH" evidence="2">
    <location>
        <begin position="10"/>
        <end position="214"/>
    </location>
</feature>
<dbReference type="PANTHER" id="PTHR39339">
    <property type="entry name" value="SLR1444 PROTEIN"/>
    <property type="match status" value="1"/>
</dbReference>